<evidence type="ECO:0000313" key="9">
    <source>
        <dbReference type="Proteomes" id="UP000190367"/>
    </source>
</evidence>
<dbReference type="RefSeq" id="WP_078672556.1">
    <property type="nucleotide sequence ID" value="NZ_FUWZ01000006.1"/>
</dbReference>
<feature type="binding site" evidence="6">
    <location>
        <position position="10"/>
    </location>
    <ligand>
        <name>FMN</name>
        <dbReference type="ChEBI" id="CHEBI:58210"/>
    </ligand>
</feature>
<comment type="subunit">
    <text evidence="6">Homodimer.</text>
</comment>
<dbReference type="EC" id="1.7.1.17" evidence="6"/>
<dbReference type="InterPro" id="IPR029039">
    <property type="entry name" value="Flavoprotein-like_sf"/>
</dbReference>
<proteinExistence type="inferred from homology"/>
<dbReference type="Gene3D" id="3.40.50.360">
    <property type="match status" value="1"/>
</dbReference>
<evidence type="ECO:0000256" key="6">
    <source>
        <dbReference type="HAMAP-Rule" id="MF_01216"/>
    </source>
</evidence>
<keyword evidence="1 6" id="KW-0285">Flavoprotein</keyword>
<dbReference type="SUPFAM" id="SSF52218">
    <property type="entry name" value="Flavoproteins"/>
    <property type="match status" value="1"/>
</dbReference>
<organism evidence="8 9">
    <name type="scientific">Chitinophaga eiseniae</name>
    <dbReference type="NCBI Taxonomy" id="634771"/>
    <lineage>
        <taxon>Bacteria</taxon>
        <taxon>Pseudomonadati</taxon>
        <taxon>Bacteroidota</taxon>
        <taxon>Chitinophagia</taxon>
        <taxon>Chitinophagales</taxon>
        <taxon>Chitinophagaceae</taxon>
        <taxon>Chitinophaga</taxon>
    </lineage>
</organism>
<dbReference type="OrthoDB" id="9805013at2"/>
<comment type="caution">
    <text evidence="6">Lacks conserved residue(s) required for the propagation of feature annotation.</text>
</comment>
<keyword evidence="3 6" id="KW-0560">Oxidoreductase</keyword>
<keyword evidence="2 6" id="KW-0288">FMN</keyword>
<comment type="cofactor">
    <cofactor evidence="6">
        <name>FMN</name>
        <dbReference type="ChEBI" id="CHEBI:58210"/>
    </cofactor>
    <text evidence="6">Binds 1 FMN per subunit.</text>
</comment>
<name>A0A1T4TSN9_9BACT</name>
<dbReference type="GO" id="GO:0010181">
    <property type="term" value="F:FMN binding"/>
    <property type="evidence" value="ECO:0007669"/>
    <property type="project" value="UniProtKB-UniRule"/>
</dbReference>
<gene>
    <name evidence="6" type="primary">azoR</name>
    <name evidence="8" type="ORF">SAMN04488128_106193</name>
</gene>
<dbReference type="GO" id="GO:0009055">
    <property type="term" value="F:electron transfer activity"/>
    <property type="evidence" value="ECO:0007669"/>
    <property type="project" value="UniProtKB-UniRule"/>
</dbReference>
<comment type="similarity">
    <text evidence="6">Belongs to the azoreductase type 1 family.</text>
</comment>
<dbReference type="GO" id="GO:0016652">
    <property type="term" value="F:oxidoreductase activity, acting on NAD(P)H as acceptor"/>
    <property type="evidence" value="ECO:0007669"/>
    <property type="project" value="UniProtKB-UniRule"/>
</dbReference>
<dbReference type="Pfam" id="PF02525">
    <property type="entry name" value="Flavodoxin_2"/>
    <property type="match status" value="1"/>
</dbReference>
<sequence>MGNILHIISSARGESSNSILLGNRIVEKLRQRHPDKEVVVNDVAGQSWEWLHTNLVNAYRTPPDALTSEQLTLLETSDMAVAQLQAADIVVIGVPLYNFNIPAPLKAWIDHVVRPAKTVTYKDGRPAGMLSGKKAYLAIASNGIYSEGPMAAFDFAAPYLRYMLEFLGIPDVTTYRIEGAGMTATRETAVEKGLASVESL</sequence>
<dbReference type="Proteomes" id="UP000190367">
    <property type="component" value="Unassembled WGS sequence"/>
</dbReference>
<accession>A0A1T4TSN9</accession>
<reference evidence="9" key="1">
    <citation type="submission" date="2017-02" db="EMBL/GenBank/DDBJ databases">
        <authorList>
            <person name="Varghese N."/>
            <person name="Submissions S."/>
        </authorList>
    </citation>
    <scope>NUCLEOTIDE SEQUENCE [LARGE SCALE GENOMIC DNA]</scope>
    <source>
        <strain evidence="9">DSM 22224</strain>
    </source>
</reference>
<dbReference type="EMBL" id="FUWZ01000006">
    <property type="protein sequence ID" value="SKA43462.1"/>
    <property type="molecule type" value="Genomic_DNA"/>
</dbReference>
<evidence type="ECO:0000256" key="5">
    <source>
        <dbReference type="ARBA" id="ARBA00048542"/>
    </source>
</evidence>
<comment type="catalytic activity">
    <reaction evidence="6">
        <text>2 a quinone + NADH + H(+) = 2 a 1,4-benzosemiquinone + NAD(+)</text>
        <dbReference type="Rhea" id="RHEA:65952"/>
        <dbReference type="ChEBI" id="CHEBI:15378"/>
        <dbReference type="ChEBI" id="CHEBI:57540"/>
        <dbReference type="ChEBI" id="CHEBI:57945"/>
        <dbReference type="ChEBI" id="CHEBI:132124"/>
        <dbReference type="ChEBI" id="CHEBI:134225"/>
    </reaction>
</comment>
<dbReference type="STRING" id="634771.SAMN04488128_106193"/>
<dbReference type="InterPro" id="IPR050104">
    <property type="entry name" value="FMN-dep_NADH:Q_OxRdtase_AzoR1"/>
</dbReference>
<feature type="domain" description="Flavodoxin-like fold" evidence="7">
    <location>
        <begin position="3"/>
        <end position="198"/>
    </location>
</feature>
<dbReference type="AlphaFoldDB" id="A0A1T4TSN9"/>
<dbReference type="EC" id="1.6.5.-" evidence="6"/>
<evidence type="ECO:0000313" key="8">
    <source>
        <dbReference type="EMBL" id="SKA43462.1"/>
    </source>
</evidence>
<dbReference type="PANTHER" id="PTHR43741:SF4">
    <property type="entry name" value="FMN-DEPENDENT NADH:QUINONE OXIDOREDUCTASE"/>
    <property type="match status" value="1"/>
</dbReference>
<dbReference type="InterPro" id="IPR023048">
    <property type="entry name" value="NADH:quinone_OxRdtase_FMN_depd"/>
</dbReference>
<comment type="function">
    <text evidence="6">Also exhibits azoreductase activity. Catalyzes the reductive cleavage of the azo bond in aromatic azo compounds to the corresponding amines.</text>
</comment>
<dbReference type="PANTHER" id="PTHR43741">
    <property type="entry name" value="FMN-DEPENDENT NADH-AZOREDUCTASE 1"/>
    <property type="match status" value="1"/>
</dbReference>
<evidence type="ECO:0000256" key="4">
    <source>
        <dbReference type="ARBA" id="ARBA00023027"/>
    </source>
</evidence>
<feature type="binding site" evidence="6">
    <location>
        <begin position="16"/>
        <end position="18"/>
    </location>
    <ligand>
        <name>FMN</name>
        <dbReference type="ChEBI" id="CHEBI:58210"/>
    </ligand>
</feature>
<protein>
    <recommendedName>
        <fullName evidence="6">FMN dependent NADH:quinone oxidoreductase</fullName>
        <ecNumber evidence="6">1.6.5.-</ecNumber>
    </recommendedName>
    <alternativeName>
        <fullName evidence="6">Azo-dye reductase</fullName>
    </alternativeName>
    <alternativeName>
        <fullName evidence="6">FMN-dependent NADH-azo compound oxidoreductase</fullName>
    </alternativeName>
    <alternativeName>
        <fullName evidence="6">FMN-dependent NADH-azoreductase</fullName>
        <ecNumber evidence="6">1.7.1.17</ecNumber>
    </alternativeName>
</protein>
<dbReference type="InterPro" id="IPR003680">
    <property type="entry name" value="Flavodoxin_fold"/>
</dbReference>
<keyword evidence="4 6" id="KW-0520">NAD</keyword>
<dbReference type="HAMAP" id="MF_01216">
    <property type="entry name" value="Azoreductase_type1"/>
    <property type="match status" value="1"/>
</dbReference>
<keyword evidence="9" id="KW-1185">Reference proteome</keyword>
<dbReference type="GO" id="GO:0016655">
    <property type="term" value="F:oxidoreductase activity, acting on NAD(P)H, quinone or similar compound as acceptor"/>
    <property type="evidence" value="ECO:0007669"/>
    <property type="project" value="InterPro"/>
</dbReference>
<evidence type="ECO:0000259" key="7">
    <source>
        <dbReference type="Pfam" id="PF02525"/>
    </source>
</evidence>
<evidence type="ECO:0000256" key="2">
    <source>
        <dbReference type="ARBA" id="ARBA00022643"/>
    </source>
</evidence>
<comment type="function">
    <text evidence="6">Quinone reductase that provides resistance to thiol-specific stress caused by electrophilic quinones.</text>
</comment>
<evidence type="ECO:0000256" key="1">
    <source>
        <dbReference type="ARBA" id="ARBA00022630"/>
    </source>
</evidence>
<comment type="catalytic activity">
    <reaction evidence="5">
        <text>N,N-dimethyl-1,4-phenylenediamine + anthranilate + 2 NAD(+) = 2-(4-dimethylaminophenyl)diazenylbenzoate + 2 NADH + 2 H(+)</text>
        <dbReference type="Rhea" id="RHEA:55872"/>
        <dbReference type="ChEBI" id="CHEBI:15378"/>
        <dbReference type="ChEBI" id="CHEBI:15783"/>
        <dbReference type="ChEBI" id="CHEBI:16567"/>
        <dbReference type="ChEBI" id="CHEBI:57540"/>
        <dbReference type="ChEBI" id="CHEBI:57945"/>
        <dbReference type="ChEBI" id="CHEBI:71579"/>
        <dbReference type="EC" id="1.7.1.17"/>
    </reaction>
    <physiologicalReaction direction="right-to-left" evidence="5">
        <dbReference type="Rhea" id="RHEA:55874"/>
    </physiologicalReaction>
</comment>
<evidence type="ECO:0000256" key="3">
    <source>
        <dbReference type="ARBA" id="ARBA00023002"/>
    </source>
</evidence>